<evidence type="ECO:0000313" key="2">
    <source>
        <dbReference type="EMBL" id="RYU92781.1"/>
    </source>
</evidence>
<dbReference type="Proteomes" id="UP000293162">
    <property type="component" value="Unassembled WGS sequence"/>
</dbReference>
<accession>A0A4Q5LT54</accession>
<proteinExistence type="predicted"/>
<comment type="caution">
    <text evidence="2">The sequence shown here is derived from an EMBL/GenBank/DDBJ whole genome shotgun (WGS) entry which is preliminary data.</text>
</comment>
<reference evidence="2 3" key="1">
    <citation type="submission" date="2019-02" db="EMBL/GenBank/DDBJ databases">
        <title>Bacterial novel species Emticicia sp. 17J42-9 isolated from soil.</title>
        <authorList>
            <person name="Jung H.-Y."/>
        </authorList>
    </citation>
    <scope>NUCLEOTIDE SEQUENCE [LARGE SCALE GENOMIC DNA]</scope>
    <source>
        <strain evidence="2 3">17J42-9</strain>
    </source>
</reference>
<dbReference type="EMBL" id="SEWF01000072">
    <property type="protein sequence ID" value="RYU92781.1"/>
    <property type="molecule type" value="Genomic_DNA"/>
</dbReference>
<sequence length="67" mass="7535">MKKILTIAIVTILTSSAAFANDDTNKSTTKDSTQETSKVVITKETMKLIKKERKKTSKVFREKNLVC</sequence>
<keyword evidence="1" id="KW-0732">Signal</keyword>
<feature type="signal peptide" evidence="1">
    <location>
        <begin position="1"/>
        <end position="20"/>
    </location>
</feature>
<evidence type="ECO:0000256" key="1">
    <source>
        <dbReference type="SAM" id="SignalP"/>
    </source>
</evidence>
<feature type="chain" id="PRO_5020806861" evidence="1">
    <location>
        <begin position="21"/>
        <end position="67"/>
    </location>
</feature>
<protein>
    <submittedName>
        <fullName evidence="2">Uncharacterized protein</fullName>
    </submittedName>
</protein>
<keyword evidence="3" id="KW-1185">Reference proteome</keyword>
<name>A0A4Q5LT54_9BACT</name>
<gene>
    <name evidence="2" type="ORF">EWM59_25430</name>
</gene>
<dbReference type="AlphaFoldDB" id="A0A4Q5LT54"/>
<organism evidence="2 3">
    <name type="scientific">Emticicia agri</name>
    <dbReference type="NCBI Taxonomy" id="2492393"/>
    <lineage>
        <taxon>Bacteria</taxon>
        <taxon>Pseudomonadati</taxon>
        <taxon>Bacteroidota</taxon>
        <taxon>Cytophagia</taxon>
        <taxon>Cytophagales</taxon>
        <taxon>Leadbetterellaceae</taxon>
        <taxon>Emticicia</taxon>
    </lineage>
</organism>
<dbReference type="RefSeq" id="WP_130024053.1">
    <property type="nucleotide sequence ID" value="NZ_SEWF01000072.1"/>
</dbReference>
<evidence type="ECO:0000313" key="3">
    <source>
        <dbReference type="Proteomes" id="UP000293162"/>
    </source>
</evidence>